<dbReference type="PRINTS" id="PR00040">
    <property type="entry name" value="HTHMERR"/>
</dbReference>
<evidence type="ECO:0000256" key="1">
    <source>
        <dbReference type="ARBA" id="ARBA00023015"/>
    </source>
</evidence>
<dbReference type="RefSeq" id="WP_303700948.1">
    <property type="nucleotide sequence ID" value="NZ_VSIV01000129.1"/>
</dbReference>
<dbReference type="EMBL" id="VSIV01000129">
    <property type="protein sequence ID" value="TYB33565.1"/>
    <property type="molecule type" value="Genomic_DNA"/>
</dbReference>
<reference evidence="6 7" key="1">
    <citation type="submission" date="2019-08" db="EMBL/GenBank/DDBJ databases">
        <title>Genomic characterization of a novel candidate phylum (ARYD3) from a high temperature, high salinity tertiary oil reservoir in north central Oklahoma, USA.</title>
        <authorList>
            <person name="Youssef N.H."/>
            <person name="Yadav A."/>
            <person name="Elshahed M.S."/>
        </authorList>
    </citation>
    <scope>NUCLEOTIDE SEQUENCE [LARGE SCALE GENOMIC DNA]</scope>
    <source>
        <strain evidence="6">ARYD1</strain>
    </source>
</reference>
<dbReference type="Pfam" id="PF00376">
    <property type="entry name" value="MerR"/>
    <property type="match status" value="1"/>
</dbReference>
<dbReference type="Gene3D" id="1.10.1660.10">
    <property type="match status" value="1"/>
</dbReference>
<evidence type="ECO:0000256" key="2">
    <source>
        <dbReference type="ARBA" id="ARBA00023125"/>
    </source>
</evidence>
<keyword evidence="1" id="KW-0805">Transcription regulation</keyword>
<dbReference type="InterPro" id="IPR009061">
    <property type="entry name" value="DNA-bd_dom_put_sf"/>
</dbReference>
<name>A0A5D0MNN3_FLESI</name>
<dbReference type="GO" id="GO:0003700">
    <property type="term" value="F:DNA-binding transcription factor activity"/>
    <property type="evidence" value="ECO:0007669"/>
    <property type="project" value="InterPro"/>
</dbReference>
<evidence type="ECO:0000313" key="7">
    <source>
        <dbReference type="Proteomes" id="UP000323337"/>
    </source>
</evidence>
<dbReference type="PANTHER" id="PTHR30204:SF58">
    <property type="entry name" value="HTH-TYPE TRANSCRIPTIONAL REGULATOR YFMP"/>
    <property type="match status" value="1"/>
</dbReference>
<evidence type="ECO:0000256" key="3">
    <source>
        <dbReference type="ARBA" id="ARBA00023163"/>
    </source>
</evidence>
<feature type="coiled-coil region" evidence="4">
    <location>
        <begin position="100"/>
        <end position="131"/>
    </location>
</feature>
<gene>
    <name evidence="6" type="ORF">FXF49_05690</name>
</gene>
<dbReference type="PROSITE" id="PS50937">
    <property type="entry name" value="HTH_MERR_2"/>
    <property type="match status" value="1"/>
</dbReference>
<evidence type="ECO:0000256" key="4">
    <source>
        <dbReference type="SAM" id="Coils"/>
    </source>
</evidence>
<keyword evidence="4" id="KW-0175">Coiled coil</keyword>
<dbReference type="Pfam" id="PF09278">
    <property type="entry name" value="MerR-DNA-bind"/>
    <property type="match status" value="1"/>
</dbReference>
<keyword evidence="2 6" id="KW-0238">DNA-binding</keyword>
<dbReference type="GO" id="GO:0003677">
    <property type="term" value="F:DNA binding"/>
    <property type="evidence" value="ECO:0007669"/>
    <property type="project" value="UniProtKB-KW"/>
</dbReference>
<dbReference type="Proteomes" id="UP000323337">
    <property type="component" value="Unassembled WGS sequence"/>
</dbReference>
<evidence type="ECO:0000313" key="6">
    <source>
        <dbReference type="EMBL" id="TYB33565.1"/>
    </source>
</evidence>
<comment type="caution">
    <text evidence="6">The sequence shown here is derived from an EMBL/GenBank/DDBJ whole genome shotgun (WGS) entry which is preliminary data.</text>
</comment>
<dbReference type="InterPro" id="IPR000551">
    <property type="entry name" value="MerR-type_HTH_dom"/>
</dbReference>
<dbReference type="SUPFAM" id="SSF46955">
    <property type="entry name" value="Putative DNA-binding domain"/>
    <property type="match status" value="1"/>
</dbReference>
<dbReference type="CDD" id="cd04776">
    <property type="entry name" value="HTH_GnyR"/>
    <property type="match status" value="1"/>
</dbReference>
<accession>A0A5D0MNN3</accession>
<evidence type="ECO:0000259" key="5">
    <source>
        <dbReference type="PROSITE" id="PS50937"/>
    </source>
</evidence>
<dbReference type="SMART" id="SM00422">
    <property type="entry name" value="HTH_MERR"/>
    <property type="match status" value="1"/>
</dbReference>
<dbReference type="AlphaFoldDB" id="A0A5D0MNN3"/>
<feature type="domain" description="HTH merR-type" evidence="5">
    <location>
        <begin position="6"/>
        <end position="75"/>
    </location>
</feature>
<organism evidence="6 7">
    <name type="scientific">Flexistipes sinusarabici</name>
    <dbReference type="NCBI Taxonomy" id="2352"/>
    <lineage>
        <taxon>Bacteria</taxon>
        <taxon>Pseudomonadati</taxon>
        <taxon>Deferribacterota</taxon>
        <taxon>Deferribacteres</taxon>
        <taxon>Deferribacterales</taxon>
        <taxon>Flexistipitaceae</taxon>
        <taxon>Flexistipes</taxon>
    </lineage>
</organism>
<proteinExistence type="predicted"/>
<dbReference type="PANTHER" id="PTHR30204">
    <property type="entry name" value="REDOX-CYCLING DRUG-SENSING TRANSCRIPTIONAL ACTIVATOR SOXR"/>
    <property type="match status" value="1"/>
</dbReference>
<keyword evidence="3" id="KW-0804">Transcription</keyword>
<dbReference type="InterPro" id="IPR047057">
    <property type="entry name" value="MerR_fam"/>
</dbReference>
<sequence length="137" mass="16299">MKGEKMYSIAELAKEFGVTPRTIRYYEEMGLLSSRRKNLSQQRLYDAKSRARLKLILRGKRFGFSLREIKEMIELYDVDPTQKEQLKHTIAYGDKKIEEIDEKIAELQEIKMELIEFREHFEELLKKLENKKGGLNV</sequence>
<dbReference type="InterPro" id="IPR015358">
    <property type="entry name" value="Tscrpt_reg_MerR_DNA-bd"/>
</dbReference>
<protein>
    <submittedName>
        <fullName evidence="6">MerR family DNA-binding transcriptional regulator</fullName>
    </submittedName>
</protein>